<name>A0A5C7VT04_9PROT</name>
<gene>
    <name evidence="8" type="ORF">E6Q60_07470</name>
</gene>
<dbReference type="CDD" id="cd11386">
    <property type="entry name" value="MCP_signal"/>
    <property type="match status" value="1"/>
</dbReference>
<keyword evidence="4" id="KW-0807">Transducer</keyword>
<dbReference type="Gene3D" id="3.30.450.20">
    <property type="entry name" value="PAS domain"/>
    <property type="match status" value="1"/>
</dbReference>
<evidence type="ECO:0000313" key="9">
    <source>
        <dbReference type="Proteomes" id="UP000321055"/>
    </source>
</evidence>
<dbReference type="GO" id="GO:0005886">
    <property type="term" value="C:plasma membrane"/>
    <property type="evidence" value="ECO:0007669"/>
    <property type="project" value="TreeGrafter"/>
</dbReference>
<feature type="domain" description="T-SNARE coiled-coil homology" evidence="7">
    <location>
        <begin position="421"/>
        <end position="483"/>
    </location>
</feature>
<dbReference type="InterPro" id="IPR000014">
    <property type="entry name" value="PAS"/>
</dbReference>
<evidence type="ECO:0000256" key="4">
    <source>
        <dbReference type="PROSITE-ProRule" id="PRU00284"/>
    </source>
</evidence>
<evidence type="ECO:0000256" key="3">
    <source>
        <dbReference type="ARBA" id="ARBA00029447"/>
    </source>
</evidence>
<dbReference type="SMART" id="SM00283">
    <property type="entry name" value="MA"/>
    <property type="match status" value="1"/>
</dbReference>
<feature type="transmembrane region" description="Helical" evidence="5">
    <location>
        <begin position="163"/>
        <end position="181"/>
    </location>
</feature>
<dbReference type="SUPFAM" id="SSF58104">
    <property type="entry name" value="Methyl-accepting chemotaxis protein (MCP) signaling domain"/>
    <property type="match status" value="1"/>
</dbReference>
<dbReference type="GO" id="GO:0004888">
    <property type="term" value="F:transmembrane signaling receptor activity"/>
    <property type="evidence" value="ECO:0007669"/>
    <property type="project" value="TreeGrafter"/>
</dbReference>
<feature type="transmembrane region" description="Helical" evidence="5">
    <location>
        <begin position="187"/>
        <end position="208"/>
    </location>
</feature>
<comment type="caution">
    <text evidence="8">The sequence shown here is derived from an EMBL/GenBank/DDBJ whole genome shotgun (WGS) entry which is preliminary data.</text>
</comment>
<dbReference type="Proteomes" id="UP000321055">
    <property type="component" value="Unassembled WGS sequence"/>
</dbReference>
<evidence type="ECO:0000256" key="2">
    <source>
        <dbReference type="ARBA" id="ARBA00022481"/>
    </source>
</evidence>
<protein>
    <submittedName>
        <fullName evidence="8">PAS domain-containing methyl-accepting chemotaxis protein</fullName>
    </submittedName>
</protein>
<keyword evidence="5" id="KW-0472">Membrane</keyword>
<dbReference type="InterPro" id="IPR000727">
    <property type="entry name" value="T_SNARE_dom"/>
</dbReference>
<dbReference type="PROSITE" id="PS50111">
    <property type="entry name" value="CHEMOTAXIS_TRANSDUC_2"/>
    <property type="match status" value="1"/>
</dbReference>
<keyword evidence="5" id="KW-0812">Transmembrane</keyword>
<dbReference type="GO" id="GO:0007165">
    <property type="term" value="P:signal transduction"/>
    <property type="evidence" value="ECO:0007669"/>
    <property type="project" value="UniProtKB-KW"/>
</dbReference>
<dbReference type="InterPro" id="IPR004089">
    <property type="entry name" value="MCPsignal_dom"/>
</dbReference>
<dbReference type="EMBL" id="SSFX01000053">
    <property type="protein sequence ID" value="TXI28330.1"/>
    <property type="molecule type" value="Genomic_DNA"/>
</dbReference>
<keyword evidence="5" id="KW-1133">Transmembrane helix</keyword>
<dbReference type="CDD" id="cd00130">
    <property type="entry name" value="PAS"/>
    <property type="match status" value="1"/>
</dbReference>
<dbReference type="Pfam" id="PF08447">
    <property type="entry name" value="PAS_3"/>
    <property type="match status" value="1"/>
</dbReference>
<dbReference type="SUPFAM" id="SSF55785">
    <property type="entry name" value="PYP-like sensor domain (PAS domain)"/>
    <property type="match status" value="1"/>
</dbReference>
<proteinExistence type="inferred from homology"/>
<keyword evidence="2" id="KW-0488">Methylation</keyword>
<evidence type="ECO:0000256" key="5">
    <source>
        <dbReference type="SAM" id="Phobius"/>
    </source>
</evidence>
<dbReference type="Pfam" id="PF00015">
    <property type="entry name" value="MCPsignal"/>
    <property type="match status" value="1"/>
</dbReference>
<reference evidence="8 9" key="1">
    <citation type="submission" date="2018-09" db="EMBL/GenBank/DDBJ databases">
        <title>Metagenome Assembled Genomes from an Advanced Water Purification Facility.</title>
        <authorList>
            <person name="Stamps B.W."/>
            <person name="Spear J.R."/>
        </authorList>
    </citation>
    <scope>NUCLEOTIDE SEQUENCE [LARGE SCALE GENOMIC DNA]</scope>
    <source>
        <strain evidence="8">Bin_54_1</strain>
    </source>
</reference>
<dbReference type="NCBIfam" id="TIGR00229">
    <property type="entry name" value="sensory_box"/>
    <property type="match status" value="1"/>
</dbReference>
<dbReference type="PANTHER" id="PTHR43531">
    <property type="entry name" value="PROTEIN ICFG"/>
    <property type="match status" value="1"/>
</dbReference>
<evidence type="ECO:0000259" key="7">
    <source>
        <dbReference type="PROSITE" id="PS50192"/>
    </source>
</evidence>
<dbReference type="GO" id="GO:0006935">
    <property type="term" value="P:chemotaxis"/>
    <property type="evidence" value="ECO:0007669"/>
    <property type="project" value="TreeGrafter"/>
</dbReference>
<evidence type="ECO:0000313" key="8">
    <source>
        <dbReference type="EMBL" id="TXI28330.1"/>
    </source>
</evidence>
<comment type="similarity">
    <text evidence="3">Belongs to the methyl-accepting chemotaxis (MCP) protein family.</text>
</comment>
<feature type="domain" description="Methyl-accepting transducer" evidence="6">
    <location>
        <begin position="262"/>
        <end position="491"/>
    </location>
</feature>
<dbReference type="InterPro" id="IPR013655">
    <property type="entry name" value="PAS_fold_3"/>
</dbReference>
<sequence>MRINEPVTQRDMGMNNDCEIISTTNLKGALTSANEDFVRMSGYTWEELENKNHNIIRHPDVPPEAYAMLWESLKAGNPWMGMVKNRNKNGDHYWVDAFASPLYEEGNIVGYQSVRVKPEKAWVDRAEALYASIMAKKSPDDKRRSKLDKVKLTRFPISFTGKMALFVSSIFALVFSGLALAEQISLLSALSGFLAGSLVSTAVIYQMLSVLRNLAEKSEKVANDPLARFVYTGRSDEFGQLEYVQIFLNAKLRTAIGRVKESTTVLEDVAGELASSSIDLSSRTENQASSLEETASSMEEITSTVQQNASNAKQANILVQEARKQAEKSGSVVSSTMQAMSQINESSKKIADITNVIDEIAFQTNLLALNAAVEAARAGEQGRGFAVVANEVRSLAGRSAESAKQIKELINDSVTKVENGTQLVNQSADSLKMITESVRKISDIVGEISQSSEEQSNGIEQVNQAIMQIDQVTQQNGQLVEKLTSSTGAMSQKVKMLAVLANQFKIESK</sequence>
<comment type="subcellular location">
    <subcellularLocation>
        <location evidence="1">Membrane</location>
    </subcellularLocation>
</comment>
<dbReference type="FunFam" id="1.10.287.950:FF:000001">
    <property type="entry name" value="Methyl-accepting chemotaxis sensory transducer"/>
    <property type="match status" value="1"/>
</dbReference>
<accession>A0A5C7VT04</accession>
<dbReference type="InterPro" id="IPR051310">
    <property type="entry name" value="MCP_chemotaxis"/>
</dbReference>
<evidence type="ECO:0000259" key="6">
    <source>
        <dbReference type="PROSITE" id="PS50111"/>
    </source>
</evidence>
<evidence type="ECO:0000256" key="1">
    <source>
        <dbReference type="ARBA" id="ARBA00004370"/>
    </source>
</evidence>
<dbReference type="InterPro" id="IPR035965">
    <property type="entry name" value="PAS-like_dom_sf"/>
</dbReference>
<dbReference type="PROSITE" id="PS50192">
    <property type="entry name" value="T_SNARE"/>
    <property type="match status" value="1"/>
</dbReference>
<organism evidence="8 9">
    <name type="scientific">Nitrosomonas oligotropha</name>
    <dbReference type="NCBI Taxonomy" id="42354"/>
    <lineage>
        <taxon>Bacteria</taxon>
        <taxon>Pseudomonadati</taxon>
        <taxon>Pseudomonadota</taxon>
        <taxon>Betaproteobacteria</taxon>
        <taxon>Nitrosomonadales</taxon>
        <taxon>Nitrosomonadaceae</taxon>
        <taxon>Nitrosomonas</taxon>
    </lineage>
</organism>
<dbReference type="Gene3D" id="1.10.287.950">
    <property type="entry name" value="Methyl-accepting chemotaxis protein"/>
    <property type="match status" value="1"/>
</dbReference>
<dbReference type="PANTHER" id="PTHR43531:SF14">
    <property type="entry name" value="METHYL-ACCEPTING CHEMOTAXIS PROTEIN I-RELATED"/>
    <property type="match status" value="1"/>
</dbReference>
<dbReference type="AlphaFoldDB" id="A0A5C7VT04"/>